<gene>
    <name evidence="2" type="ORF">MELA_02094</name>
</gene>
<dbReference type="EMBL" id="CABIKM010000031">
    <property type="protein sequence ID" value="VUZ85709.1"/>
    <property type="molecule type" value="Genomic_DNA"/>
</dbReference>
<reference evidence="2 3" key="1">
    <citation type="submission" date="2019-07" db="EMBL/GenBank/DDBJ databases">
        <authorList>
            <person name="Cremers G."/>
        </authorList>
    </citation>
    <scope>NUCLEOTIDE SEQUENCE [LARGE SCALE GENOMIC DNA]</scope>
</reference>
<dbReference type="AlphaFoldDB" id="A0A564ZK42"/>
<feature type="region of interest" description="Disordered" evidence="1">
    <location>
        <begin position="1"/>
        <end position="22"/>
    </location>
</feature>
<keyword evidence="3" id="KW-1185">Reference proteome</keyword>
<organism evidence="2 3">
    <name type="scientific">Candidatus Methylomirabilis lanthanidiphila</name>
    <dbReference type="NCBI Taxonomy" id="2211376"/>
    <lineage>
        <taxon>Bacteria</taxon>
        <taxon>Candidatus Methylomirabilota</taxon>
        <taxon>Candidatus Methylomirabilia</taxon>
        <taxon>Candidatus Methylomirabilales</taxon>
        <taxon>Candidatus Methylomirabilaceae</taxon>
        <taxon>Candidatus Methylomirabilis</taxon>
    </lineage>
</organism>
<name>A0A564ZK42_9BACT</name>
<feature type="region of interest" description="Disordered" evidence="1">
    <location>
        <begin position="144"/>
        <end position="183"/>
    </location>
</feature>
<evidence type="ECO:0000256" key="1">
    <source>
        <dbReference type="SAM" id="MobiDB-lite"/>
    </source>
</evidence>
<feature type="compositionally biased region" description="Basic and acidic residues" evidence="1">
    <location>
        <begin position="159"/>
        <end position="175"/>
    </location>
</feature>
<dbReference type="Proteomes" id="UP000334340">
    <property type="component" value="Unassembled WGS sequence"/>
</dbReference>
<proteinExistence type="predicted"/>
<protein>
    <submittedName>
        <fullName evidence="2">Uncharacterized protein</fullName>
    </submittedName>
</protein>
<evidence type="ECO:0000313" key="2">
    <source>
        <dbReference type="EMBL" id="VUZ85709.1"/>
    </source>
</evidence>
<accession>A0A564ZK42</accession>
<evidence type="ECO:0000313" key="3">
    <source>
        <dbReference type="Proteomes" id="UP000334340"/>
    </source>
</evidence>
<sequence>MTGGAPPEADDGAADRESHRLPSSCIIASSGTRAGCRVRPLSFPGGESGDGVGRAPPSACTLPTRGIRRVLRVTSGAPIISHRSPAPVNHGSIPAFGCLSPKAGCSALSLSGIFRRSLTTPGSYGIVRSAGRLRKREGRPAWEEIDRQGEIPAGSIYRPRTDRTRPEKSRADRHDVHPRHFHSACHQERRAIY</sequence>